<evidence type="ECO:0000256" key="1">
    <source>
        <dbReference type="SAM" id="Phobius"/>
    </source>
</evidence>
<dbReference type="OrthoDB" id="10492539at2759"/>
<keyword evidence="1" id="KW-0472">Membrane</keyword>
<keyword evidence="5" id="KW-1185">Reference proteome</keyword>
<dbReference type="Pfam" id="PF13908">
    <property type="entry name" value="Shisa_N"/>
    <property type="match status" value="1"/>
</dbReference>
<feature type="signal peptide" evidence="2">
    <location>
        <begin position="1"/>
        <end position="23"/>
    </location>
</feature>
<evidence type="ECO:0000313" key="5">
    <source>
        <dbReference type="Proteomes" id="UP000770717"/>
    </source>
</evidence>
<organism evidence="4 5">
    <name type="scientific">Eleutherodactylus coqui</name>
    <name type="common">Puerto Rican coqui</name>
    <dbReference type="NCBI Taxonomy" id="57060"/>
    <lineage>
        <taxon>Eukaryota</taxon>
        <taxon>Metazoa</taxon>
        <taxon>Chordata</taxon>
        <taxon>Craniata</taxon>
        <taxon>Vertebrata</taxon>
        <taxon>Euteleostomi</taxon>
        <taxon>Amphibia</taxon>
        <taxon>Batrachia</taxon>
        <taxon>Anura</taxon>
        <taxon>Neobatrachia</taxon>
        <taxon>Hyloidea</taxon>
        <taxon>Eleutherodactylidae</taxon>
        <taxon>Eleutherodactylinae</taxon>
        <taxon>Eleutherodactylus</taxon>
        <taxon>Eleutherodactylus</taxon>
    </lineage>
</organism>
<reference evidence="4" key="1">
    <citation type="thesis" date="2020" institute="ProQuest LLC" country="789 East Eisenhower Parkway, Ann Arbor, MI, USA">
        <title>Comparative Genomics and Chromosome Evolution.</title>
        <authorList>
            <person name="Mudd A.B."/>
        </authorList>
    </citation>
    <scope>NUCLEOTIDE SEQUENCE</scope>
    <source>
        <strain evidence="4">HN-11 Male</strain>
        <tissue evidence="4">Kidney and liver</tissue>
    </source>
</reference>
<dbReference type="Proteomes" id="UP000770717">
    <property type="component" value="Unassembled WGS sequence"/>
</dbReference>
<evidence type="ECO:0000259" key="3">
    <source>
        <dbReference type="Pfam" id="PF13908"/>
    </source>
</evidence>
<sequence>MAQTRAIPLLAALCLLCISKVLANSCAPYVDEKLKLVPYQDCGDIFTCGGTCTNRYCILLGQLDQTHISCLVNNLYVIIGVSIVILLSVVGGIVACCCKCCCFACSLCSRDSII</sequence>
<evidence type="ECO:0000256" key="2">
    <source>
        <dbReference type="SAM" id="SignalP"/>
    </source>
</evidence>
<protein>
    <recommendedName>
        <fullName evidence="3">Shisa N-terminal domain-containing protein</fullName>
    </recommendedName>
</protein>
<comment type="caution">
    <text evidence="4">The sequence shown here is derived from an EMBL/GenBank/DDBJ whole genome shotgun (WGS) entry which is preliminary data.</text>
</comment>
<gene>
    <name evidence="4" type="ORF">GDO78_018168</name>
</gene>
<dbReference type="AlphaFoldDB" id="A0A8J6EJS0"/>
<dbReference type="InterPro" id="IPR053891">
    <property type="entry name" value="Shisa_N"/>
</dbReference>
<keyword evidence="1" id="KW-0812">Transmembrane</keyword>
<name>A0A8J6EJS0_ELECQ</name>
<keyword evidence="1" id="KW-1133">Transmembrane helix</keyword>
<keyword evidence="2" id="KW-0732">Signal</keyword>
<accession>A0A8J6EJS0</accession>
<proteinExistence type="predicted"/>
<evidence type="ECO:0000313" key="4">
    <source>
        <dbReference type="EMBL" id="KAG9470320.1"/>
    </source>
</evidence>
<dbReference type="EMBL" id="WNTK01000307">
    <property type="protein sequence ID" value="KAG9470320.1"/>
    <property type="molecule type" value="Genomic_DNA"/>
</dbReference>
<feature type="domain" description="Shisa N-terminal" evidence="3">
    <location>
        <begin position="24"/>
        <end position="57"/>
    </location>
</feature>
<feature type="transmembrane region" description="Helical" evidence="1">
    <location>
        <begin position="75"/>
        <end position="108"/>
    </location>
</feature>
<feature type="chain" id="PRO_5035246935" description="Shisa N-terminal domain-containing protein" evidence="2">
    <location>
        <begin position="24"/>
        <end position="114"/>
    </location>
</feature>